<dbReference type="InterPro" id="IPR036396">
    <property type="entry name" value="Cyt_P450_sf"/>
</dbReference>
<keyword evidence="5 9" id="KW-0560">Oxidoreductase</keyword>
<evidence type="ECO:0000256" key="9">
    <source>
        <dbReference type="RuleBase" id="RU000461"/>
    </source>
</evidence>
<organism evidence="10 11">
    <name type="scientific">Cudoniella acicularis</name>
    <dbReference type="NCBI Taxonomy" id="354080"/>
    <lineage>
        <taxon>Eukaryota</taxon>
        <taxon>Fungi</taxon>
        <taxon>Dikarya</taxon>
        <taxon>Ascomycota</taxon>
        <taxon>Pezizomycotina</taxon>
        <taxon>Leotiomycetes</taxon>
        <taxon>Helotiales</taxon>
        <taxon>Tricladiaceae</taxon>
        <taxon>Cudoniella</taxon>
    </lineage>
</organism>
<keyword evidence="7 9" id="KW-0503">Monooxygenase</keyword>
<evidence type="ECO:0008006" key="12">
    <source>
        <dbReference type="Google" id="ProtNLM"/>
    </source>
</evidence>
<dbReference type="Pfam" id="PF00067">
    <property type="entry name" value="p450"/>
    <property type="match status" value="1"/>
</dbReference>
<evidence type="ECO:0000256" key="2">
    <source>
        <dbReference type="ARBA" id="ARBA00010617"/>
    </source>
</evidence>
<evidence type="ECO:0000256" key="4">
    <source>
        <dbReference type="ARBA" id="ARBA00022723"/>
    </source>
</evidence>
<dbReference type="Proteomes" id="UP000566819">
    <property type="component" value="Unassembled WGS sequence"/>
</dbReference>
<evidence type="ECO:0000256" key="3">
    <source>
        <dbReference type="ARBA" id="ARBA00022617"/>
    </source>
</evidence>
<evidence type="ECO:0000256" key="7">
    <source>
        <dbReference type="ARBA" id="ARBA00023033"/>
    </source>
</evidence>
<evidence type="ECO:0000256" key="8">
    <source>
        <dbReference type="PIRSR" id="PIRSR602401-1"/>
    </source>
</evidence>
<dbReference type="InterPro" id="IPR050121">
    <property type="entry name" value="Cytochrome_P450_monoxygenase"/>
</dbReference>
<evidence type="ECO:0000313" key="11">
    <source>
        <dbReference type="Proteomes" id="UP000566819"/>
    </source>
</evidence>
<proteinExistence type="inferred from homology"/>
<evidence type="ECO:0000256" key="5">
    <source>
        <dbReference type="ARBA" id="ARBA00023002"/>
    </source>
</evidence>
<keyword evidence="3 8" id="KW-0349">Heme</keyword>
<dbReference type="Gene3D" id="1.10.630.10">
    <property type="entry name" value="Cytochrome P450"/>
    <property type="match status" value="1"/>
</dbReference>
<dbReference type="InterPro" id="IPR001128">
    <property type="entry name" value="Cyt_P450"/>
</dbReference>
<reference evidence="10 11" key="1">
    <citation type="submission" date="2020-03" db="EMBL/GenBank/DDBJ databases">
        <title>Draft Genome Sequence of Cudoniella acicularis.</title>
        <authorList>
            <person name="Buettner E."/>
            <person name="Kellner H."/>
        </authorList>
    </citation>
    <scope>NUCLEOTIDE SEQUENCE [LARGE SCALE GENOMIC DNA]</scope>
    <source>
        <strain evidence="10 11">DSM 108380</strain>
    </source>
</reference>
<comment type="similarity">
    <text evidence="2 9">Belongs to the cytochrome P450 family.</text>
</comment>
<feature type="binding site" description="axial binding residue" evidence="8">
    <location>
        <position position="540"/>
    </location>
    <ligand>
        <name>heme</name>
        <dbReference type="ChEBI" id="CHEBI:30413"/>
    </ligand>
    <ligandPart>
        <name>Fe</name>
        <dbReference type="ChEBI" id="CHEBI:18248"/>
    </ligandPart>
</feature>
<dbReference type="AlphaFoldDB" id="A0A8H4RSK0"/>
<dbReference type="EMBL" id="JAAMPI010000156">
    <property type="protein sequence ID" value="KAF4634838.1"/>
    <property type="molecule type" value="Genomic_DNA"/>
</dbReference>
<dbReference type="SUPFAM" id="SSF48264">
    <property type="entry name" value="Cytochrome P450"/>
    <property type="match status" value="1"/>
</dbReference>
<sequence>MSFTPHIFLGTCNVSIAKFCPNSKLTLDNHLPEPARVPNTTCNAAVEAPHLFPTSMLKFIFRLLVGMQQFFLNITVFIVTATSANSEHKFLDYGFDNENDLQKYLRGHYRSNHLRYNVYHSFIGDRHLEFHKIHQKYGTFVRYGPNRVSINSATALKTIYSPKANCRKSSHFDVFPRFFHSWSTQTIIDTENFSHAQKRRVISQALHGIETKKVIEDSLSKYADKFCSIIRNDCNGTTWSSAVNISKVTSCMSFDIMGEVCFGHTFEMLETDKNRYILEVVSNGAQCLNTASFPYQHSISTFPNTLQLGHMQAILWTGLHRILFRKLLNGLRRYRAYSKAQCADRIQKPSDRPDVFQALLSAKNSKTGEKLFTELELQSESSLLIIAGSDTTSTSLTATIFYLLHNPQCLKLAQREVINSFGELTDIRLGPQLKNCRYLLACINEALRMSPPVGGLMPRETLPGGMTVDDQYFPENIELGTPHYAIHHNSSYFPDPFKYDPGRWISHDKPILDSKSSETSVHVALAENAFCAFSVGARNCVGKAFAYDEMLTVLVKLLWQFEMRLEPGTTLGEGGRVLGPGRHLKEEFQLWDCFASKSDGPMVQFRVRV</sequence>
<evidence type="ECO:0000313" key="10">
    <source>
        <dbReference type="EMBL" id="KAF4634838.1"/>
    </source>
</evidence>
<name>A0A8H4RSK0_9HELO</name>
<comment type="caution">
    <text evidence="10">The sequence shown here is derived from an EMBL/GenBank/DDBJ whole genome shotgun (WGS) entry which is preliminary data.</text>
</comment>
<dbReference type="PROSITE" id="PS00086">
    <property type="entry name" value="CYTOCHROME_P450"/>
    <property type="match status" value="1"/>
</dbReference>
<dbReference type="GO" id="GO:0004497">
    <property type="term" value="F:monooxygenase activity"/>
    <property type="evidence" value="ECO:0007669"/>
    <property type="project" value="UniProtKB-KW"/>
</dbReference>
<protein>
    <recommendedName>
        <fullName evidence="12">Cytochrome P450</fullName>
    </recommendedName>
</protein>
<dbReference type="PANTHER" id="PTHR24305">
    <property type="entry name" value="CYTOCHROME P450"/>
    <property type="match status" value="1"/>
</dbReference>
<dbReference type="InterPro" id="IPR017972">
    <property type="entry name" value="Cyt_P450_CS"/>
</dbReference>
<dbReference type="CDD" id="cd11061">
    <property type="entry name" value="CYP67-like"/>
    <property type="match status" value="1"/>
</dbReference>
<dbReference type="PRINTS" id="PR00385">
    <property type="entry name" value="P450"/>
</dbReference>
<dbReference type="InterPro" id="IPR002401">
    <property type="entry name" value="Cyt_P450_E_grp-I"/>
</dbReference>
<gene>
    <name evidence="10" type="ORF">G7Y89_g3252</name>
</gene>
<keyword evidence="6 8" id="KW-0408">Iron</keyword>
<dbReference type="GO" id="GO:0016705">
    <property type="term" value="F:oxidoreductase activity, acting on paired donors, with incorporation or reduction of molecular oxygen"/>
    <property type="evidence" value="ECO:0007669"/>
    <property type="project" value="InterPro"/>
</dbReference>
<dbReference type="OrthoDB" id="1470350at2759"/>
<keyword evidence="11" id="KW-1185">Reference proteome</keyword>
<dbReference type="GO" id="GO:0005506">
    <property type="term" value="F:iron ion binding"/>
    <property type="evidence" value="ECO:0007669"/>
    <property type="project" value="InterPro"/>
</dbReference>
<dbReference type="PANTHER" id="PTHR24305:SF237">
    <property type="entry name" value="CYTOCHROME P450 MONOOXYGENASE ATNE-RELATED"/>
    <property type="match status" value="1"/>
</dbReference>
<dbReference type="GO" id="GO:0020037">
    <property type="term" value="F:heme binding"/>
    <property type="evidence" value="ECO:0007669"/>
    <property type="project" value="InterPro"/>
</dbReference>
<keyword evidence="4 8" id="KW-0479">Metal-binding</keyword>
<evidence type="ECO:0000256" key="6">
    <source>
        <dbReference type="ARBA" id="ARBA00023004"/>
    </source>
</evidence>
<accession>A0A8H4RSK0</accession>
<comment type="cofactor">
    <cofactor evidence="1 8">
        <name>heme</name>
        <dbReference type="ChEBI" id="CHEBI:30413"/>
    </cofactor>
</comment>
<dbReference type="PRINTS" id="PR00463">
    <property type="entry name" value="EP450I"/>
</dbReference>
<evidence type="ECO:0000256" key="1">
    <source>
        <dbReference type="ARBA" id="ARBA00001971"/>
    </source>
</evidence>